<accession>A0A812YBZ1</accession>
<dbReference type="Proteomes" id="UP000649617">
    <property type="component" value="Unassembled WGS sequence"/>
</dbReference>
<name>A0A812YBZ1_SYMPI</name>
<gene>
    <name evidence="1" type="ORF">SPIL2461_LOCUS22852</name>
</gene>
<sequence>MASASTKMAFWEAKSMLASGSAPLSIIEDWFLGASGDPLAVPFALLLERFSDSNADDPLALQGKKLQLSHAAPVEVPQADVDPSQDVGLLSPQQIKSAYDLFSHCLSADSFSISHAEAERVLGTQLDQEFWSRKLSRALEETATAQSSVNLIGFFKKLAGSSMRHFRIYQGWLKELDHVASLKGELAESRKLLKQFEAYISRPILPAAARKELLQEYDSLNTGEMATSSFMKSRLAHAGRMSARDNPGADDFVAAVCPSDYRPKQGNSEVDRVLHDFLTMQVARQEQLLAQKEAPFAKERSREKKILLKLQVRVSDSCWNAWNHVFDLLDIDGTWSLSLPKLVSLHLIPVEVCDYMCKQIGGTNLGGLRDGFSKEEFLYKMIDISNCRLRKETLRQCRLCSR</sequence>
<dbReference type="EMBL" id="CAJNIZ010047693">
    <property type="protein sequence ID" value="CAE7773764.1"/>
    <property type="molecule type" value="Genomic_DNA"/>
</dbReference>
<keyword evidence="2" id="KW-1185">Reference proteome</keyword>
<dbReference type="AlphaFoldDB" id="A0A812YBZ1"/>
<comment type="caution">
    <text evidence="1">The sequence shown here is derived from an EMBL/GenBank/DDBJ whole genome shotgun (WGS) entry which is preliminary data.</text>
</comment>
<proteinExistence type="predicted"/>
<dbReference type="OrthoDB" id="409922at2759"/>
<evidence type="ECO:0000313" key="1">
    <source>
        <dbReference type="EMBL" id="CAE7773764.1"/>
    </source>
</evidence>
<organism evidence="1 2">
    <name type="scientific">Symbiodinium pilosum</name>
    <name type="common">Dinoflagellate</name>
    <dbReference type="NCBI Taxonomy" id="2952"/>
    <lineage>
        <taxon>Eukaryota</taxon>
        <taxon>Sar</taxon>
        <taxon>Alveolata</taxon>
        <taxon>Dinophyceae</taxon>
        <taxon>Suessiales</taxon>
        <taxon>Symbiodiniaceae</taxon>
        <taxon>Symbiodinium</taxon>
    </lineage>
</organism>
<evidence type="ECO:0000313" key="2">
    <source>
        <dbReference type="Proteomes" id="UP000649617"/>
    </source>
</evidence>
<reference evidence="1" key="1">
    <citation type="submission" date="2021-02" db="EMBL/GenBank/DDBJ databases">
        <authorList>
            <person name="Dougan E. K."/>
            <person name="Rhodes N."/>
            <person name="Thang M."/>
            <person name="Chan C."/>
        </authorList>
    </citation>
    <scope>NUCLEOTIDE SEQUENCE</scope>
</reference>
<protein>
    <submittedName>
        <fullName evidence="1">Uncharacterized protein</fullName>
    </submittedName>
</protein>